<evidence type="ECO:0000313" key="2">
    <source>
        <dbReference type="EMBL" id="EMF13067.1"/>
    </source>
</evidence>
<feature type="region of interest" description="Disordered" evidence="1">
    <location>
        <begin position="1"/>
        <end position="53"/>
    </location>
</feature>
<dbReference type="GeneID" id="27898367"/>
<accession>M3AZW2</accession>
<dbReference type="OrthoDB" id="4760831at2759"/>
<proteinExistence type="predicted"/>
<organism evidence="2 3">
    <name type="scientific">Sphaerulina musiva (strain SO2202)</name>
    <name type="common">Poplar stem canker fungus</name>
    <name type="synonym">Septoria musiva</name>
    <dbReference type="NCBI Taxonomy" id="692275"/>
    <lineage>
        <taxon>Eukaryota</taxon>
        <taxon>Fungi</taxon>
        <taxon>Dikarya</taxon>
        <taxon>Ascomycota</taxon>
        <taxon>Pezizomycotina</taxon>
        <taxon>Dothideomycetes</taxon>
        <taxon>Dothideomycetidae</taxon>
        <taxon>Mycosphaerellales</taxon>
        <taxon>Mycosphaerellaceae</taxon>
        <taxon>Sphaerulina</taxon>
    </lineage>
</organism>
<evidence type="ECO:0000256" key="1">
    <source>
        <dbReference type="SAM" id="MobiDB-lite"/>
    </source>
</evidence>
<dbReference type="EMBL" id="KB456263">
    <property type="protein sequence ID" value="EMF13067.1"/>
    <property type="molecule type" value="Genomic_DNA"/>
</dbReference>
<feature type="region of interest" description="Disordered" evidence="1">
    <location>
        <begin position="100"/>
        <end position="133"/>
    </location>
</feature>
<gene>
    <name evidence="2" type="ORF">SEPMUDRAFT_116130</name>
</gene>
<reference evidence="2 3" key="1">
    <citation type="journal article" date="2012" name="PLoS Pathog.">
        <title>Diverse lifestyles and strategies of plant pathogenesis encoded in the genomes of eighteen Dothideomycetes fungi.</title>
        <authorList>
            <person name="Ohm R.A."/>
            <person name="Feau N."/>
            <person name="Henrissat B."/>
            <person name="Schoch C.L."/>
            <person name="Horwitz B.A."/>
            <person name="Barry K.W."/>
            <person name="Condon B.J."/>
            <person name="Copeland A.C."/>
            <person name="Dhillon B."/>
            <person name="Glaser F."/>
            <person name="Hesse C.N."/>
            <person name="Kosti I."/>
            <person name="LaButti K."/>
            <person name="Lindquist E.A."/>
            <person name="Lucas S."/>
            <person name="Salamov A.A."/>
            <person name="Bradshaw R.E."/>
            <person name="Ciuffetti L."/>
            <person name="Hamelin R.C."/>
            <person name="Kema G.H.J."/>
            <person name="Lawrence C."/>
            <person name="Scott J.A."/>
            <person name="Spatafora J.W."/>
            <person name="Turgeon B.G."/>
            <person name="de Wit P.J.G.M."/>
            <person name="Zhong S."/>
            <person name="Goodwin S.B."/>
            <person name="Grigoriev I.V."/>
        </authorList>
    </citation>
    <scope>NUCLEOTIDE SEQUENCE [LARGE SCALE GENOMIC DNA]</scope>
    <source>
        <strain evidence="2 3">SO2202</strain>
    </source>
</reference>
<keyword evidence="3" id="KW-1185">Reference proteome</keyword>
<feature type="compositionally biased region" description="Pro residues" evidence="1">
    <location>
        <begin position="41"/>
        <end position="50"/>
    </location>
</feature>
<dbReference type="Proteomes" id="UP000016931">
    <property type="component" value="Unassembled WGS sequence"/>
</dbReference>
<dbReference type="HOGENOM" id="CLU_1908006_0_0_1"/>
<sequence length="133" mass="14784">MPEEMNNHLSPTMMDVKDDSSDWQTSDEDRRGKPKTRSQEPPGPAWPMPPVQDWANVNKQVWIIIEGSLTREGPFTVKGRRADNNTKKWKYDLVDAQGNKRMGVLESQLKRSGTDEESDNGGVGSSAPTLSGA</sequence>
<dbReference type="AlphaFoldDB" id="M3AZW2"/>
<name>M3AZW2_SPHMS</name>
<dbReference type="RefSeq" id="XP_016761188.1">
    <property type="nucleotide sequence ID" value="XM_016901230.1"/>
</dbReference>
<protein>
    <submittedName>
        <fullName evidence="2">Uncharacterized protein</fullName>
    </submittedName>
</protein>
<evidence type="ECO:0000313" key="3">
    <source>
        <dbReference type="Proteomes" id="UP000016931"/>
    </source>
</evidence>